<feature type="compositionally biased region" description="Basic residues" evidence="1">
    <location>
        <begin position="424"/>
        <end position="434"/>
    </location>
</feature>
<evidence type="ECO:0000313" key="3">
    <source>
        <dbReference type="EMBL" id="OAT12387.1"/>
    </source>
</evidence>
<keyword evidence="4" id="KW-1185">Reference proteome</keyword>
<feature type="compositionally biased region" description="Gly residues" evidence="1">
    <location>
        <begin position="569"/>
        <end position="582"/>
    </location>
</feature>
<dbReference type="VEuPathDB" id="FungiDB:BDBG_07733"/>
<dbReference type="EMBL" id="GG657467">
    <property type="protein sequence ID" value="OAT12387.1"/>
    <property type="molecule type" value="Genomic_DNA"/>
</dbReference>
<dbReference type="PROSITE" id="PS50969">
    <property type="entry name" value="FCP1"/>
    <property type="match status" value="1"/>
</dbReference>
<dbReference type="InterPro" id="IPR023214">
    <property type="entry name" value="HAD_sf"/>
</dbReference>
<feature type="domain" description="FCP1 homology" evidence="2">
    <location>
        <begin position="278"/>
        <end position="502"/>
    </location>
</feature>
<evidence type="ECO:0000313" key="4">
    <source>
        <dbReference type="Proteomes" id="UP000002038"/>
    </source>
</evidence>
<evidence type="ECO:0000256" key="1">
    <source>
        <dbReference type="SAM" id="MobiDB-lite"/>
    </source>
</evidence>
<feature type="compositionally biased region" description="Basic and acidic residues" evidence="1">
    <location>
        <begin position="58"/>
        <end position="71"/>
    </location>
</feature>
<evidence type="ECO:0000259" key="2">
    <source>
        <dbReference type="PROSITE" id="PS50969"/>
    </source>
</evidence>
<dbReference type="InterPro" id="IPR050365">
    <property type="entry name" value="TIM50"/>
</dbReference>
<feature type="compositionally biased region" description="Polar residues" evidence="1">
    <location>
        <begin position="639"/>
        <end position="653"/>
    </location>
</feature>
<sequence>MMVRLHPLRSHFFSSSKQSRTTTDTPSRSMFAAITVHPHSTAQQPRAPADMSTPNRPPKREDDRQISRPDSWRPFNNRWMAHEQDRNQRPQPYERTSSLGYEGSRRRKRERALDPDAPTYRTYTTQGSLQDRRYVPASESVYARTASIPVSGAAASPPWLLPNYSSQQYQQSQYHNQYQYQNPYQNQYQYALFQYPPLAFPMTSPFTAINAYSTLATPHHPVFNGQRDPGTHPSRPESSNPDPRPQASPRRRSVTPPRAVPPTSTYLAQSSSPPTLTTATQPLLIILDLNGTLIHRIGRRPIRFRTRPGLHAFLKELFENYTVMVWTSSQPQTVREVLEKTFTAEEKEQFVAVWARDTLGLNARQYAEKVQVYKRLDKVWADKGIARLYPGFTESDDNNAATTPDSTTTTVITIPPGDSSVEKAKRKKKNKKQRAREATAAAAPSGNNTPWNQTNTLLIDDSALKALAQPYNIIEIPEFTSAHPPEHEEKVLDTVLRQLRVLAHYADVSCKVREWEELRRGLQRQRQERGGEVGVEADLPQSHSQADIEGFWDAQLARDEEAIRRMNGEGEGAGAGASGGDGVRAAKADADADAAETGISTPRREECDSQAPQAHVQILQTHSQERTAGSKQQHEHRYSSSLSIETHTLSRSGNEGAKAAKNYIKRQKNTAPARHDVTTGTGAITFTGEGSRGGYEDVDSEADGGVVLRVH</sequence>
<dbReference type="PANTHER" id="PTHR12210">
    <property type="entry name" value="DULLARD PROTEIN PHOSPHATASE"/>
    <property type="match status" value="1"/>
</dbReference>
<proteinExistence type="predicted"/>
<dbReference type="OrthoDB" id="1711508at2759"/>
<dbReference type="STRING" id="559298.A0A179UZ54"/>
<dbReference type="InterPro" id="IPR036412">
    <property type="entry name" value="HAD-like_sf"/>
</dbReference>
<dbReference type="RefSeq" id="XP_002621894.2">
    <property type="nucleotide sequence ID" value="XM_002621848.2"/>
</dbReference>
<protein>
    <submittedName>
        <fullName evidence="3">NIF domain-containing protein</fullName>
    </submittedName>
</protein>
<feature type="compositionally biased region" description="Polar residues" evidence="1">
    <location>
        <begin position="12"/>
        <end position="28"/>
    </location>
</feature>
<dbReference type="GeneID" id="8502305"/>
<accession>A0A179UZ54</accession>
<feature type="region of interest" description="Disordered" evidence="1">
    <location>
        <begin position="219"/>
        <end position="275"/>
    </location>
</feature>
<dbReference type="Gene3D" id="3.40.50.1000">
    <property type="entry name" value="HAD superfamily/HAD-like"/>
    <property type="match status" value="1"/>
</dbReference>
<dbReference type="KEGG" id="bgh:BDBG_07733"/>
<reference evidence="4" key="1">
    <citation type="journal article" date="2015" name="PLoS Genet.">
        <title>The dynamic genome and transcriptome of the human fungal pathogen Blastomyces and close relative Emmonsia.</title>
        <authorList>
            <person name="Munoz J.F."/>
            <person name="Gauthier G.M."/>
            <person name="Desjardins C.A."/>
            <person name="Gallo J.E."/>
            <person name="Holder J."/>
            <person name="Sullivan T.D."/>
            <person name="Marty A.J."/>
            <person name="Carmen J.C."/>
            <person name="Chen Z."/>
            <person name="Ding L."/>
            <person name="Gujja S."/>
            <person name="Magrini V."/>
            <person name="Misas E."/>
            <person name="Mitreva M."/>
            <person name="Priest M."/>
            <person name="Saif S."/>
            <person name="Whiston E.A."/>
            <person name="Young S."/>
            <person name="Zeng Q."/>
            <person name="Goldman W.E."/>
            <person name="Mardis E.R."/>
            <person name="Taylor J.W."/>
            <person name="McEwen J.G."/>
            <person name="Clay O.K."/>
            <person name="Klein B.S."/>
            <person name="Cuomo C.A."/>
        </authorList>
    </citation>
    <scope>NUCLEOTIDE SEQUENCE [LARGE SCALE GENOMIC DNA]</scope>
    <source>
        <strain evidence="4">SLH14081</strain>
    </source>
</reference>
<organism evidence="3 4">
    <name type="scientific">Blastomyces gilchristii (strain SLH14081)</name>
    <name type="common">Blastomyces dermatitidis</name>
    <dbReference type="NCBI Taxonomy" id="559298"/>
    <lineage>
        <taxon>Eukaryota</taxon>
        <taxon>Fungi</taxon>
        <taxon>Dikarya</taxon>
        <taxon>Ascomycota</taxon>
        <taxon>Pezizomycotina</taxon>
        <taxon>Eurotiomycetes</taxon>
        <taxon>Eurotiomycetidae</taxon>
        <taxon>Onygenales</taxon>
        <taxon>Ajellomycetaceae</taxon>
        <taxon>Blastomyces</taxon>
    </lineage>
</organism>
<feature type="compositionally biased region" description="Low complexity" evidence="1">
    <location>
        <begin position="398"/>
        <end position="415"/>
    </location>
</feature>
<dbReference type="SUPFAM" id="SSF56784">
    <property type="entry name" value="HAD-like"/>
    <property type="match status" value="1"/>
</dbReference>
<feature type="region of interest" description="Disordered" evidence="1">
    <location>
        <begin position="1"/>
        <end position="125"/>
    </location>
</feature>
<feature type="region of interest" description="Disordered" evidence="1">
    <location>
        <begin position="396"/>
        <end position="452"/>
    </location>
</feature>
<name>A0A179UZ54_BLAGS</name>
<dbReference type="Proteomes" id="UP000002038">
    <property type="component" value="Unassembled WGS sequence"/>
</dbReference>
<feature type="region of interest" description="Disordered" evidence="1">
    <location>
        <begin position="568"/>
        <end position="656"/>
    </location>
</feature>
<gene>
    <name evidence="3" type="ORF">BDBG_07733</name>
</gene>
<dbReference type="InterPro" id="IPR004274">
    <property type="entry name" value="FCP1_dom"/>
</dbReference>
<dbReference type="AlphaFoldDB" id="A0A179UZ54"/>
<feature type="compositionally biased region" description="Polar residues" evidence="1">
    <location>
        <begin position="618"/>
        <end position="631"/>
    </location>
</feature>
<dbReference type="Pfam" id="PF03031">
    <property type="entry name" value="NIF"/>
    <property type="match status" value="1"/>
</dbReference>
<dbReference type="SMART" id="SM00577">
    <property type="entry name" value="CPDc"/>
    <property type="match status" value="1"/>
</dbReference>